<name>A0A9N9CCX0_9GLOM</name>
<dbReference type="OrthoDB" id="10017054at2759"/>
<organism evidence="1 2">
    <name type="scientific">Ambispora leptoticha</name>
    <dbReference type="NCBI Taxonomy" id="144679"/>
    <lineage>
        <taxon>Eukaryota</taxon>
        <taxon>Fungi</taxon>
        <taxon>Fungi incertae sedis</taxon>
        <taxon>Mucoromycota</taxon>
        <taxon>Glomeromycotina</taxon>
        <taxon>Glomeromycetes</taxon>
        <taxon>Archaeosporales</taxon>
        <taxon>Ambisporaceae</taxon>
        <taxon>Ambispora</taxon>
    </lineage>
</organism>
<accession>A0A9N9CCX0</accession>
<protein>
    <submittedName>
        <fullName evidence="1">13675_t:CDS:1</fullName>
    </submittedName>
</protein>
<dbReference type="AlphaFoldDB" id="A0A9N9CCX0"/>
<keyword evidence="2" id="KW-1185">Reference proteome</keyword>
<dbReference type="EMBL" id="CAJVPS010003891">
    <property type="protein sequence ID" value="CAG8595931.1"/>
    <property type="molecule type" value="Genomic_DNA"/>
</dbReference>
<gene>
    <name evidence="1" type="ORF">ALEPTO_LOCUS7919</name>
</gene>
<reference evidence="1" key="1">
    <citation type="submission" date="2021-06" db="EMBL/GenBank/DDBJ databases">
        <authorList>
            <person name="Kallberg Y."/>
            <person name="Tangrot J."/>
            <person name="Rosling A."/>
        </authorList>
    </citation>
    <scope>NUCLEOTIDE SEQUENCE</scope>
    <source>
        <strain evidence="1">FL130A</strain>
    </source>
</reference>
<feature type="non-terminal residue" evidence="1">
    <location>
        <position position="331"/>
    </location>
</feature>
<evidence type="ECO:0000313" key="1">
    <source>
        <dbReference type="EMBL" id="CAG8595931.1"/>
    </source>
</evidence>
<evidence type="ECO:0000313" key="2">
    <source>
        <dbReference type="Proteomes" id="UP000789508"/>
    </source>
</evidence>
<dbReference type="Proteomes" id="UP000789508">
    <property type="component" value="Unassembled WGS sequence"/>
</dbReference>
<sequence>MPKLHTVDRFQNVCHSNKQDLKSVSEKISEMESIGSKCVNTDVLDLIMSDLDKNLKELYRYVLDKRVEWEDQHSDANDWINSKTTRVLVNQARWKNNENKKENDDDKNDSVTILERFNQLESIRVEFKGVAAQEGIRELDGIIALGSQLDAAWEYLDKATNVVKGFVDKIEQWYNCHAIIYQVENEILEGLSDRINKLASINHEKLATEVNELDSLIKHANFVLDEIKNVSTKISDKPEDIADQTNRHNFDKHHSDALKRLNTFSASFQVALKAALNASDLETFHTEANRIIASCQESDIIRSRHEDLQNKARESQEVTRAIKDILMAIGQ</sequence>
<comment type="caution">
    <text evidence="1">The sequence shown here is derived from an EMBL/GenBank/DDBJ whole genome shotgun (WGS) entry which is preliminary data.</text>
</comment>
<proteinExistence type="predicted"/>